<dbReference type="Pfam" id="PF00082">
    <property type="entry name" value="Peptidase_S8"/>
    <property type="match status" value="1"/>
</dbReference>
<dbReference type="GO" id="GO:0004252">
    <property type="term" value="F:serine-type endopeptidase activity"/>
    <property type="evidence" value="ECO:0007669"/>
    <property type="project" value="InterPro"/>
</dbReference>
<dbReference type="PANTHER" id="PTHR43806:SF11">
    <property type="entry name" value="CEREVISIN-RELATED"/>
    <property type="match status" value="1"/>
</dbReference>
<feature type="domain" description="Peptidase S8/S53" evidence="5">
    <location>
        <begin position="151"/>
        <end position="441"/>
    </location>
</feature>
<evidence type="ECO:0000313" key="7">
    <source>
        <dbReference type="Proteomes" id="UP000288951"/>
    </source>
</evidence>
<dbReference type="PANTHER" id="PTHR43806">
    <property type="entry name" value="PEPTIDASE S8"/>
    <property type="match status" value="1"/>
</dbReference>
<accession>A0A437UDH9</accession>
<dbReference type="EMBL" id="RQSM01000003">
    <property type="protein sequence ID" value="RVU91619.1"/>
    <property type="molecule type" value="Genomic_DNA"/>
</dbReference>
<reference evidence="6" key="1">
    <citation type="submission" date="2018-12" db="EMBL/GenBank/DDBJ databases">
        <title>Draft genome sequence of Flaovobacterium columnare ARS1 isolated from channel catfish in Alabama.</title>
        <authorList>
            <person name="Cai W."/>
            <person name="Arias C."/>
        </authorList>
    </citation>
    <scope>NUCLEOTIDE SEQUENCE [LARGE SCALE GENOMIC DNA]</scope>
    <source>
        <strain evidence="6">ARS1</strain>
    </source>
</reference>
<evidence type="ECO:0000259" key="5">
    <source>
        <dbReference type="Pfam" id="PF00082"/>
    </source>
</evidence>
<comment type="caution">
    <text evidence="6">The sequence shown here is derived from an EMBL/GenBank/DDBJ whole genome shotgun (WGS) entry which is preliminary data.</text>
</comment>
<evidence type="ECO:0000256" key="2">
    <source>
        <dbReference type="ARBA" id="ARBA00022670"/>
    </source>
</evidence>
<dbReference type="InterPro" id="IPR000209">
    <property type="entry name" value="Peptidase_S8/S53_dom"/>
</dbReference>
<evidence type="ECO:0000256" key="4">
    <source>
        <dbReference type="ARBA" id="ARBA00022825"/>
    </source>
</evidence>
<feature type="non-terminal residue" evidence="6">
    <location>
        <position position="1883"/>
    </location>
</feature>
<dbReference type="SUPFAM" id="SSF52743">
    <property type="entry name" value="Subtilisin-like"/>
    <property type="match status" value="1"/>
</dbReference>
<dbReference type="GO" id="GO:0006508">
    <property type="term" value="P:proteolysis"/>
    <property type="evidence" value="ECO:0007669"/>
    <property type="project" value="UniProtKB-KW"/>
</dbReference>
<keyword evidence="4" id="KW-0720">Serine protease</keyword>
<keyword evidence="7" id="KW-1185">Reference proteome</keyword>
<dbReference type="InterPro" id="IPR036852">
    <property type="entry name" value="Peptidase_S8/S53_dom_sf"/>
</dbReference>
<dbReference type="Proteomes" id="UP000288951">
    <property type="component" value="Unassembled WGS sequence"/>
</dbReference>
<keyword evidence="3" id="KW-0378">Hydrolase</keyword>
<dbReference type="RefSeq" id="WP_164849135.1">
    <property type="nucleotide sequence ID" value="NZ_RQSM01000003.1"/>
</dbReference>
<dbReference type="Gene3D" id="2.60.120.380">
    <property type="match status" value="1"/>
</dbReference>
<name>A0A437UDH9_9FLAO</name>
<evidence type="ECO:0000256" key="1">
    <source>
        <dbReference type="ARBA" id="ARBA00011073"/>
    </source>
</evidence>
<evidence type="ECO:0000256" key="3">
    <source>
        <dbReference type="ARBA" id="ARBA00022801"/>
    </source>
</evidence>
<organism evidence="6 7">
    <name type="scientific">Flavobacterium columnare</name>
    <dbReference type="NCBI Taxonomy" id="996"/>
    <lineage>
        <taxon>Bacteria</taxon>
        <taxon>Pseudomonadati</taxon>
        <taxon>Bacteroidota</taxon>
        <taxon>Flavobacteriia</taxon>
        <taxon>Flavobacteriales</taxon>
        <taxon>Flavobacteriaceae</taxon>
        <taxon>Flavobacterium</taxon>
    </lineage>
</organism>
<dbReference type="Gene3D" id="3.40.50.200">
    <property type="entry name" value="Peptidase S8/S53 domain"/>
    <property type="match status" value="1"/>
</dbReference>
<comment type="similarity">
    <text evidence="1">Belongs to the peptidase S8 family.</text>
</comment>
<evidence type="ECO:0000313" key="6">
    <source>
        <dbReference type="EMBL" id="RVU91619.1"/>
    </source>
</evidence>
<sequence>MKHKILFFLLFNGALFSQIQTNTLETGFFGPFMPQQNVLWNSIQSKKEAFDKKIQKEYDLIKEAPNKANLDTLNGKIIYEELINNTIKANKASRFDALGHDYINEQIAKYINGVKSFGSVIISEIGGFADMTRDYFKNFKDNFREVGGVHAIDEHAEDVTAVMMGGDLTKFQRGVFVGKNTNNNVIGQYSISGGIGSLKDYKDELKKDPTKFFTINCSWGAPFQWTVSKGIPYWRGGFNGDDYLDRLKDISYKEKEYNEFSYLNNNKAVLLFAAGNHGHRGADEIDSKIQLGSDIYVDDQKGKKIKIPYGSNGVLYPKPSQINGSINSYAGGKNLITVGATRILNDAGYYSVTEYSSIGPTTDGRIKPDICAEGETIDFNFQKEEGTSFATPLVSSIVSAFSEEYKINNGQYPTATTIKAALINSALDIGDPGPDYISGWGQCNGEELFRYAAKNALVIQDIKTLRASSETIYKIPLYYPGGDIPKITAAWMDEDFGFGLNANIDLSLQSQQGDIYQPYILDAKNPKKPAANGVDKINTVEQISPEFLSRGHYTLIVKGESLKGNQLACPLSIVMSGFIPYVTIDMDVANLQGNVGDLFKIGFIQEANPLDNKVQTVEFVKAVLTNKKSGNSYELSKDSGLCLLGDVCFSKGLNEIGQYDAEVFVKIINTDGLVVESSQKFRSVYDVIGKFIMPTVDFDVPDLELVPGQFEPAYINIQAEDTAPNNYPQKFDLVLNYNGKEITLGSQELKCKGDFISKKIEINFPGTFYFTIKDKLNNRTLDSNKETLSYAFTVADKKISLDFTQPDCEDNFNVVIKNPSPDITDYEWTKFTTSGSAVTEKTIATELSLKNSDYKAIKVKENSKNNYFIISDQTFKKFLRYNDNNATNFKPTVEEYKQDPAVLLPGDFAFYYDTASRKIISKSNKKYALKFVGSSVLCSVIDQADLFELTRDSNKNILYTVKNVTTNSYLNITKEGAIEISSAEKKIMLSMGLKSTPSNSDKVDLPNSEIPAISLSESVAEVCPTKGVASFTLTAQATDPSKQNVLQNLLSSNPNASIQFIKDGVVQQNSKSLTATGTSSGIYQAIVTTGTCYKRSEADFIKSCNQEENESYDNTPKPGPGGGALVAIGGAIGGAGQFVVGVLGGLGGLFAIPSGFVPISGNSALKTRFNNVRIEENTNIIFTNSYTEYKDYDLGSTSQMTLSSGIDYYFSAAQTNNDGTNIYNKPKFFIDLNNDGVLAASEDVLFRSLLVSGRYKFTLPTNFVGNASTKALFYASSNSAKQEILFKLKLEVKTKFTKIEVKDAISATLFTYNFPTPYNGYANYDISTVAPVAIYTAGQTYQFVPNQINSDSSTSYGKPSFFIDLNGDGILQNSEDLLLNSNLIAGRYEFQLPLCYVSNNNVLAKYVAIAGNAKQEILFRVSLLKTRFNQITIADSSGLKIYDKRFVGTYGEYSDYDLSSQGTYSFYKVGETYKFVSTQQNGDGTNAYGKPKFFMDLNGDGVLQNNEDVLLNSNFQNGGYNFELPSSITYGNIVLAKYIAISGSAKQEIKLRVQLGLKTRFNSVRINDSNGISLFNYNFPSPYNDYANYDISTVIPIVNYTASQTYQFISNQVNNDGSQVFGKPKFYIDLNGDGILQNDEDVLLNSSLENGRYDFRLPECFVVGNSVLSKFVGTSSLAKQEITFQIGLFKTRFNQILITDSSGSKIYDKRFVGAYGSYSDYDIMSKSNYTTFKSGETYTFSSTQINSNGSSVFGKPKFYLDFNKDGNFTENENVLNNATFRNGNYDFVINSKSATGNYNAMYVAISGQEQQKIKFNVDYKFVPNFSIAISGNPKLCVNDTQRYLANIIGDTAINYQYIWYLNNIRQSVNIPDITFTGTVLNNG</sequence>
<gene>
    <name evidence="6" type="ORF">EH230_12290</name>
</gene>
<dbReference type="InterPro" id="IPR050131">
    <property type="entry name" value="Peptidase_S8_subtilisin-like"/>
</dbReference>
<dbReference type="GO" id="GO:0005615">
    <property type="term" value="C:extracellular space"/>
    <property type="evidence" value="ECO:0007669"/>
    <property type="project" value="TreeGrafter"/>
</dbReference>
<proteinExistence type="inferred from homology"/>
<keyword evidence="2" id="KW-0645">Protease</keyword>
<protein>
    <recommendedName>
        <fullName evidence="5">Peptidase S8/S53 domain-containing protein</fullName>
    </recommendedName>
</protein>